<feature type="transmembrane region" description="Helical" evidence="7">
    <location>
        <begin position="12"/>
        <end position="37"/>
    </location>
</feature>
<evidence type="ECO:0000256" key="2">
    <source>
        <dbReference type="ARBA" id="ARBA00022448"/>
    </source>
</evidence>
<dbReference type="Proteomes" id="UP000831947">
    <property type="component" value="Chromosome"/>
</dbReference>
<dbReference type="PANTHER" id="PTHR23517">
    <property type="entry name" value="RESISTANCE PROTEIN MDTM, PUTATIVE-RELATED-RELATED"/>
    <property type="match status" value="1"/>
</dbReference>
<keyword evidence="6 7" id="KW-0472">Membrane</keyword>
<keyword evidence="4 7" id="KW-0812">Transmembrane</keyword>
<proteinExistence type="predicted"/>
<dbReference type="RefSeq" id="WP_249513472.1">
    <property type="nucleotide sequence ID" value="NZ_CP093365.1"/>
</dbReference>
<evidence type="ECO:0000256" key="3">
    <source>
        <dbReference type="ARBA" id="ARBA00022475"/>
    </source>
</evidence>
<feature type="transmembrane region" description="Helical" evidence="7">
    <location>
        <begin position="281"/>
        <end position="300"/>
    </location>
</feature>
<keyword evidence="3" id="KW-1003">Cell membrane</keyword>
<protein>
    <submittedName>
        <fullName evidence="8">MFS transporter</fullName>
    </submittedName>
</protein>
<evidence type="ECO:0000256" key="1">
    <source>
        <dbReference type="ARBA" id="ARBA00004651"/>
    </source>
</evidence>
<reference evidence="8 9" key="1">
    <citation type="journal article" date="2022" name="Int. J. Syst. Evol. Microbiol.">
        <title>Apilactobacillus apisilvae sp. nov., Nicolia spurrieriana gen. nov. sp. nov., Bombilactobacillus folatiphilus sp. nov. and Bombilactobacillus thymidiniphilus sp. nov., four new lactic acid bacterial isolates from stingless bees Tetragonula carbonaria and Austroplebeia australis.</title>
        <authorList>
            <person name="Oliphant S.A."/>
            <person name="Watson-Haigh N.S."/>
            <person name="Sumby K.M."/>
            <person name="Gardner J."/>
            <person name="Groom S."/>
            <person name="Jiranek V."/>
        </authorList>
    </citation>
    <scope>NUCLEOTIDE SEQUENCE [LARGE SCALE GENOMIC DNA]</scope>
    <source>
        <strain evidence="8 9">SG4_A1</strain>
    </source>
</reference>
<dbReference type="InterPro" id="IPR011701">
    <property type="entry name" value="MFS"/>
</dbReference>
<feature type="transmembrane region" description="Helical" evidence="7">
    <location>
        <begin position="249"/>
        <end position="269"/>
    </location>
</feature>
<dbReference type="SUPFAM" id="SSF103473">
    <property type="entry name" value="MFS general substrate transporter"/>
    <property type="match status" value="1"/>
</dbReference>
<accession>A0ABY4PER0</accession>
<evidence type="ECO:0000256" key="4">
    <source>
        <dbReference type="ARBA" id="ARBA00022692"/>
    </source>
</evidence>
<keyword evidence="5 7" id="KW-1133">Transmembrane helix</keyword>
<feature type="transmembrane region" description="Helical" evidence="7">
    <location>
        <begin position="342"/>
        <end position="360"/>
    </location>
</feature>
<evidence type="ECO:0000256" key="7">
    <source>
        <dbReference type="SAM" id="Phobius"/>
    </source>
</evidence>
<dbReference type="Gene3D" id="1.20.1250.20">
    <property type="entry name" value="MFS general substrate transporter like domains"/>
    <property type="match status" value="1"/>
</dbReference>
<keyword evidence="9" id="KW-1185">Reference proteome</keyword>
<evidence type="ECO:0000256" key="5">
    <source>
        <dbReference type="ARBA" id="ARBA00022989"/>
    </source>
</evidence>
<evidence type="ECO:0000256" key="6">
    <source>
        <dbReference type="ARBA" id="ARBA00023136"/>
    </source>
</evidence>
<dbReference type="EMBL" id="CP093365">
    <property type="protein sequence ID" value="UQS84288.1"/>
    <property type="molecule type" value="Genomic_DNA"/>
</dbReference>
<name>A0ABY4PER0_9LACO</name>
<sequence>MVKIKNNIRFAALLSSGIDSLGTGSFVSVSTIFFATYSHVSPSIIGLGLTLSAISGTIASLPVAYLADKYGKLKIFSLSYILRAIGMLGWLFVSGNNGYLVYMTLFGIIDRSAGSLTKSLIIAPLSHKEATVLLGDMALPSNVGYGIGAGISSLATVAHTGLQPIIIINSMSFIVVVFVYITALKGTNVSAAKIKTSSLTSLSVIKSSIFNRTRFNLMIENFLFSFHRTLLNVYIPLLIVIHFKAFTWLSPLVFVINTITIALLQGITNKWAYENYRYNKLWISSGLLLSISFILIALIPKFNLHLLLIIVFIAIVVAQILAELFSSAAISVYMTIYSRNKFLATDLSAINLGGQLQNILGPMIFSSSAVSSSGILAITMTFLTVGASVHVALDLRNNKRGDLNSESVKQ</sequence>
<dbReference type="Pfam" id="PF07690">
    <property type="entry name" value="MFS_1"/>
    <property type="match status" value="1"/>
</dbReference>
<feature type="transmembrane region" description="Helical" evidence="7">
    <location>
        <begin position="162"/>
        <end position="183"/>
    </location>
</feature>
<comment type="subcellular location">
    <subcellularLocation>
        <location evidence="1">Cell membrane</location>
        <topology evidence="1">Multi-pass membrane protein</topology>
    </subcellularLocation>
</comment>
<gene>
    <name evidence="8" type="ORF">MOO47_03825</name>
</gene>
<feature type="transmembrane region" description="Helical" evidence="7">
    <location>
        <begin position="222"/>
        <end position="243"/>
    </location>
</feature>
<dbReference type="InterPro" id="IPR050171">
    <property type="entry name" value="MFS_Transporters"/>
</dbReference>
<organism evidence="8 9">
    <name type="scientific">Bombilactobacillus thymidiniphilus</name>
    <dbReference type="NCBI Taxonomy" id="2923363"/>
    <lineage>
        <taxon>Bacteria</taxon>
        <taxon>Bacillati</taxon>
        <taxon>Bacillota</taxon>
        <taxon>Bacilli</taxon>
        <taxon>Lactobacillales</taxon>
        <taxon>Lactobacillaceae</taxon>
        <taxon>Bombilactobacillus</taxon>
    </lineage>
</organism>
<dbReference type="InterPro" id="IPR036259">
    <property type="entry name" value="MFS_trans_sf"/>
</dbReference>
<feature type="transmembrane region" description="Helical" evidence="7">
    <location>
        <begin position="43"/>
        <end position="66"/>
    </location>
</feature>
<feature type="transmembrane region" description="Helical" evidence="7">
    <location>
        <begin position="372"/>
        <end position="393"/>
    </location>
</feature>
<feature type="transmembrane region" description="Helical" evidence="7">
    <location>
        <begin position="306"/>
        <end position="330"/>
    </location>
</feature>
<evidence type="ECO:0000313" key="9">
    <source>
        <dbReference type="Proteomes" id="UP000831947"/>
    </source>
</evidence>
<keyword evidence="2" id="KW-0813">Transport</keyword>
<evidence type="ECO:0000313" key="8">
    <source>
        <dbReference type="EMBL" id="UQS84288.1"/>
    </source>
</evidence>